<evidence type="ECO:0000313" key="2">
    <source>
        <dbReference type="Proteomes" id="UP000018883"/>
    </source>
</evidence>
<organism evidence="1 2">
    <name type="scientific">Lactococcus phage phiL47</name>
    <dbReference type="NCBI Taxonomy" id="1412875"/>
    <lineage>
        <taxon>Viruses</taxon>
        <taxon>Duplodnaviria</taxon>
        <taxon>Heunggongvirae</taxon>
        <taxon>Uroviricota</taxon>
        <taxon>Caudoviricetes</taxon>
        <taxon>Audreyjarvisvirus</taxon>
        <taxon>Audreyjarvisvirus L47</taxon>
    </lineage>
</organism>
<sequence length="94" mass="10702">MKKIEYIAKIHDKTMQVQSISQSAYDLLKESEKTSKNSPTKIMANISRGKNLWLSVSQKELDMLLKSSLNNAVGEIENLIDDLNDLIYGLKEKM</sequence>
<dbReference type="RefSeq" id="YP_009007008.1">
    <property type="nucleotide sequence ID" value="NC_023574.1"/>
</dbReference>
<name>V9VEX7_9CAUD</name>
<gene>
    <name evidence="1" type="ORF">T548_0130</name>
</gene>
<dbReference type="Proteomes" id="UP000018883">
    <property type="component" value="Segment"/>
</dbReference>
<dbReference type="GeneID" id="18503686"/>
<accession>V9VEX7</accession>
<proteinExistence type="predicted"/>
<evidence type="ECO:0000313" key="1">
    <source>
        <dbReference type="EMBL" id="AHC94208.1"/>
    </source>
</evidence>
<dbReference type="KEGG" id="vg:18503686"/>
<keyword evidence="2" id="KW-1185">Reference proteome</keyword>
<protein>
    <submittedName>
        <fullName evidence="1">Uncharacterized protein</fullName>
    </submittedName>
</protein>
<dbReference type="EMBL" id="KF926093">
    <property type="protein sequence ID" value="AHC94208.1"/>
    <property type="molecule type" value="Genomic_DNA"/>
</dbReference>
<reference evidence="1 2" key="1">
    <citation type="journal article" date="2014" name="Front. Microbiol.">
        <title>Phages of non-dairy lactococci: isolation and characterization of ?L47, a phage infecting the grass isolate Lactococcus lactis ssp. cremoris DPC6860.</title>
        <authorList>
            <person name="Cavanagh D."/>
            <person name="Guinane C.M."/>
            <person name="Neve H."/>
            <person name="Coffey A."/>
            <person name="Ross R.P."/>
            <person name="Fitzgerald G.F."/>
            <person name="McAuliffe O."/>
        </authorList>
    </citation>
    <scope>NUCLEOTIDE SEQUENCE [LARGE SCALE GENOMIC DNA]</scope>
</reference>